<dbReference type="InterPro" id="IPR013805">
    <property type="entry name" value="GrpE_CC"/>
</dbReference>
<evidence type="ECO:0000256" key="5">
    <source>
        <dbReference type="RuleBase" id="RU004478"/>
    </source>
</evidence>
<evidence type="ECO:0000256" key="2">
    <source>
        <dbReference type="ARBA" id="ARBA00023186"/>
    </source>
</evidence>
<dbReference type="Proteomes" id="UP000645966">
    <property type="component" value="Unassembled WGS sequence"/>
</dbReference>
<evidence type="ECO:0000256" key="1">
    <source>
        <dbReference type="ARBA" id="ARBA00009054"/>
    </source>
</evidence>
<comment type="similarity">
    <text evidence="1 3 5">Belongs to the GrpE family.</text>
</comment>
<gene>
    <name evidence="3 7" type="primary">grpE</name>
    <name evidence="7" type="ORF">JDV75_10810</name>
</gene>
<dbReference type="CDD" id="cd00446">
    <property type="entry name" value="GrpE"/>
    <property type="match status" value="1"/>
</dbReference>
<comment type="function">
    <text evidence="3 4">Participates actively in the response to hyperosmotic and heat shock by preventing the aggregation of stress-denatured proteins, in association with DnaK and GrpE. It is the nucleotide exchange factor for DnaK and may function as a thermosensor. Unfolded proteins bind initially to DnaJ; upon interaction with the DnaJ-bound protein, DnaK hydrolyzes its bound ATP, resulting in the formation of a stable complex. GrpE releases ADP from DnaK; ATP binding to DnaK triggers the release of the substrate protein, thus completing the reaction cycle. Several rounds of ATP-dependent interactions between DnaJ, DnaK and GrpE are required for fully efficient folding.</text>
</comment>
<dbReference type="GO" id="GO:0005737">
    <property type="term" value="C:cytoplasm"/>
    <property type="evidence" value="ECO:0007669"/>
    <property type="project" value="UniProtKB-SubCell"/>
</dbReference>
<dbReference type="PRINTS" id="PR00773">
    <property type="entry name" value="GRPEPROTEIN"/>
</dbReference>
<evidence type="ECO:0000256" key="3">
    <source>
        <dbReference type="HAMAP-Rule" id="MF_01151"/>
    </source>
</evidence>
<dbReference type="GO" id="GO:0051082">
    <property type="term" value="F:unfolded protein binding"/>
    <property type="evidence" value="ECO:0007669"/>
    <property type="project" value="TreeGrafter"/>
</dbReference>
<feature type="region of interest" description="Disordered" evidence="6">
    <location>
        <begin position="206"/>
        <end position="227"/>
    </location>
</feature>
<dbReference type="SUPFAM" id="SSF58014">
    <property type="entry name" value="Coiled-coil domain of nucleotide exchange factor GrpE"/>
    <property type="match status" value="1"/>
</dbReference>
<dbReference type="AlphaFoldDB" id="A0A934I727"/>
<dbReference type="HAMAP" id="MF_01151">
    <property type="entry name" value="GrpE"/>
    <property type="match status" value="1"/>
</dbReference>
<comment type="subcellular location">
    <subcellularLocation>
        <location evidence="3">Cytoplasm</location>
    </subcellularLocation>
</comment>
<dbReference type="PANTHER" id="PTHR21237">
    <property type="entry name" value="GRPE PROTEIN"/>
    <property type="match status" value="1"/>
</dbReference>
<comment type="caution">
    <text evidence="7">The sequence shown here is derived from an EMBL/GenBank/DDBJ whole genome shotgun (WGS) entry which is preliminary data.</text>
</comment>
<feature type="compositionally biased region" description="Acidic residues" evidence="6">
    <location>
        <begin position="58"/>
        <end position="70"/>
    </location>
</feature>
<keyword evidence="2 3" id="KW-0143">Chaperone</keyword>
<dbReference type="RefSeq" id="WP_198739440.1">
    <property type="nucleotide sequence ID" value="NZ_JAEIOS010000015.1"/>
</dbReference>
<feature type="region of interest" description="Disordered" evidence="6">
    <location>
        <begin position="1"/>
        <end position="70"/>
    </location>
</feature>
<reference evidence="7" key="1">
    <citation type="submission" date="2020-12" db="EMBL/GenBank/DDBJ databases">
        <title>Genome public.</title>
        <authorList>
            <person name="Sun Q."/>
        </authorList>
    </citation>
    <scope>NUCLEOTIDE SEQUENCE</scope>
    <source>
        <strain evidence="7">CCM 8863</strain>
    </source>
</reference>
<dbReference type="GO" id="GO:0051087">
    <property type="term" value="F:protein-folding chaperone binding"/>
    <property type="evidence" value="ECO:0007669"/>
    <property type="project" value="InterPro"/>
</dbReference>
<evidence type="ECO:0000313" key="8">
    <source>
        <dbReference type="Proteomes" id="UP000645966"/>
    </source>
</evidence>
<feature type="compositionally biased region" description="Low complexity" evidence="6">
    <location>
        <begin position="19"/>
        <end position="39"/>
    </location>
</feature>
<evidence type="ECO:0000313" key="7">
    <source>
        <dbReference type="EMBL" id="MBI8990241.1"/>
    </source>
</evidence>
<dbReference type="EMBL" id="JAEIOS010000015">
    <property type="protein sequence ID" value="MBI8990241.1"/>
    <property type="molecule type" value="Genomic_DNA"/>
</dbReference>
<accession>A0A934I727</accession>
<dbReference type="PROSITE" id="PS01071">
    <property type="entry name" value="GRPE"/>
    <property type="match status" value="1"/>
</dbReference>
<evidence type="ECO:0000256" key="6">
    <source>
        <dbReference type="SAM" id="MobiDB-lite"/>
    </source>
</evidence>
<proteinExistence type="inferred from homology"/>
<organism evidence="7 8">
    <name type="scientific">Corynebacterium meridianum</name>
    <dbReference type="NCBI Taxonomy" id="2765363"/>
    <lineage>
        <taxon>Bacteria</taxon>
        <taxon>Bacillati</taxon>
        <taxon>Actinomycetota</taxon>
        <taxon>Actinomycetes</taxon>
        <taxon>Mycobacteriales</taxon>
        <taxon>Corynebacteriaceae</taxon>
        <taxon>Corynebacterium</taxon>
    </lineage>
</organism>
<dbReference type="GO" id="GO:0042803">
    <property type="term" value="F:protein homodimerization activity"/>
    <property type="evidence" value="ECO:0007669"/>
    <property type="project" value="InterPro"/>
</dbReference>
<dbReference type="PANTHER" id="PTHR21237:SF23">
    <property type="entry name" value="GRPE PROTEIN HOMOLOG, MITOCHONDRIAL"/>
    <property type="match status" value="1"/>
</dbReference>
<dbReference type="GO" id="GO:0006457">
    <property type="term" value="P:protein folding"/>
    <property type="evidence" value="ECO:0007669"/>
    <property type="project" value="InterPro"/>
</dbReference>
<keyword evidence="3" id="KW-0963">Cytoplasm</keyword>
<dbReference type="InterPro" id="IPR009012">
    <property type="entry name" value="GrpE_head"/>
</dbReference>
<protein>
    <recommendedName>
        <fullName evidence="3 4">Protein GrpE</fullName>
    </recommendedName>
    <alternativeName>
        <fullName evidence="3">HSP-70 cofactor</fullName>
    </alternativeName>
</protein>
<sequence length="227" mass="23987">MPDNPGDPEATDPEATSPEIAESAVADAEAAADATVEAEAAADAELDEAPATVAADGAAEDAEAAADGEPDLSAELAERTEDLQRVTAEYANYRRRTERDRQAVIASAKASVVNQLLDVIDDLELAERHGDLTGPLKSVNDKLRGVFNRLDVAEFGAEGDEFDPERHEAVQDLSEGDDKVIGTVLRRGFAMGDRLLRTAMVIITDPRESAPEADAAEDAVGDDTATQ</sequence>
<dbReference type="Pfam" id="PF01025">
    <property type="entry name" value="GrpE"/>
    <property type="match status" value="1"/>
</dbReference>
<comment type="subunit">
    <text evidence="3">Homodimer.</text>
</comment>
<dbReference type="NCBIfam" id="NF010761">
    <property type="entry name" value="PRK14164.1"/>
    <property type="match status" value="1"/>
</dbReference>
<dbReference type="GO" id="GO:0000774">
    <property type="term" value="F:adenyl-nucleotide exchange factor activity"/>
    <property type="evidence" value="ECO:0007669"/>
    <property type="project" value="InterPro"/>
</dbReference>
<dbReference type="InterPro" id="IPR000740">
    <property type="entry name" value="GrpE"/>
</dbReference>
<evidence type="ECO:0000256" key="4">
    <source>
        <dbReference type="RuleBase" id="RU000639"/>
    </source>
</evidence>
<keyword evidence="8" id="KW-1185">Reference proteome</keyword>
<dbReference type="Gene3D" id="2.30.22.10">
    <property type="entry name" value="Head domain of nucleotide exchange factor GrpE"/>
    <property type="match status" value="1"/>
</dbReference>
<keyword evidence="3 4" id="KW-0346">Stress response</keyword>
<dbReference type="SUPFAM" id="SSF51064">
    <property type="entry name" value="Head domain of nucleotide exchange factor GrpE"/>
    <property type="match status" value="1"/>
</dbReference>
<dbReference type="Gene3D" id="3.90.20.20">
    <property type="match status" value="1"/>
</dbReference>
<name>A0A934I727_9CORY</name>